<evidence type="ECO:0000313" key="1">
    <source>
        <dbReference type="EMBL" id="NDL64243.1"/>
    </source>
</evidence>
<organism evidence="1 2">
    <name type="scientific">Acerihabitans arboris</name>
    <dbReference type="NCBI Taxonomy" id="2691583"/>
    <lineage>
        <taxon>Bacteria</taxon>
        <taxon>Pseudomonadati</taxon>
        <taxon>Pseudomonadota</taxon>
        <taxon>Gammaproteobacteria</taxon>
        <taxon>Enterobacterales</taxon>
        <taxon>Pectobacteriaceae</taxon>
        <taxon>Acerihabitans</taxon>
    </lineage>
</organism>
<sequence>MIRFTSTNLRRALMMTGGCQRPLILEKAFGIFIRVPDDNNPGEWLRAYAAGCDPRHDDDWEKHANALIPETEYSFLTYISQDNWNAVINEHHDLFMTPSGTTVLKETRPPEKVWVRVAEYRNGIERLFDQTHRHFCACVGQREIAAWRQTSLYVLDQVIRLDCKRAKPDDREQFARAVARIKDRISSVTTEGEVRTYSFIR</sequence>
<keyword evidence="2" id="KW-1185">Reference proteome</keyword>
<proteinExistence type="predicted"/>
<dbReference type="RefSeq" id="WP_162366959.1">
    <property type="nucleotide sequence ID" value="NZ_WUBS01000011.1"/>
</dbReference>
<accession>A0A845SGN7</accession>
<dbReference type="Proteomes" id="UP000461443">
    <property type="component" value="Unassembled WGS sequence"/>
</dbReference>
<reference evidence="1 2" key="1">
    <citation type="submission" date="2019-12" db="EMBL/GenBank/DDBJ databases">
        <authorList>
            <person name="Lee S.D."/>
        </authorList>
    </citation>
    <scope>NUCLEOTIDE SEQUENCE [LARGE SCALE GENOMIC DNA]</scope>
    <source>
        <strain evidence="1 2">SAP-6</strain>
    </source>
</reference>
<name>A0A845SGN7_9GAMM</name>
<dbReference type="AlphaFoldDB" id="A0A845SGN7"/>
<reference evidence="1 2" key="2">
    <citation type="submission" date="2020-02" db="EMBL/GenBank/DDBJ databases">
        <title>The new genus of Enterobacteriales.</title>
        <authorList>
            <person name="Kim I.S."/>
        </authorList>
    </citation>
    <scope>NUCLEOTIDE SEQUENCE [LARGE SCALE GENOMIC DNA]</scope>
    <source>
        <strain evidence="1 2">SAP-6</strain>
    </source>
</reference>
<gene>
    <name evidence="1" type="ORF">GRH90_16000</name>
</gene>
<protein>
    <submittedName>
        <fullName evidence="1">Uncharacterized protein</fullName>
    </submittedName>
</protein>
<comment type="caution">
    <text evidence="1">The sequence shown here is derived from an EMBL/GenBank/DDBJ whole genome shotgun (WGS) entry which is preliminary data.</text>
</comment>
<dbReference type="EMBL" id="WUBS01000011">
    <property type="protein sequence ID" value="NDL64243.1"/>
    <property type="molecule type" value="Genomic_DNA"/>
</dbReference>
<evidence type="ECO:0000313" key="2">
    <source>
        <dbReference type="Proteomes" id="UP000461443"/>
    </source>
</evidence>